<dbReference type="EMBL" id="AP021879">
    <property type="protein sequence ID" value="BBO90412.1"/>
    <property type="molecule type" value="Genomic_DNA"/>
</dbReference>
<proteinExistence type="predicted"/>
<name>A0A5K8ACM6_9BACT</name>
<sequence length="117" mass="13679">MYSTEDKIFALLTGHAGDLLNKLQAQNATAYSYSDIYDFKRKDIDEYIKINGIPNECYKKSPSLKDGYYLVSDDKKWSVYYQERNIKFNEKNFKKEQKAIDYLVSLLLRASCTGIDF</sequence>
<evidence type="ECO:0000313" key="1">
    <source>
        <dbReference type="EMBL" id="BBO90412.1"/>
    </source>
</evidence>
<dbReference type="AlphaFoldDB" id="A0A5K8ACM6"/>
<reference evidence="1 2" key="1">
    <citation type="submission" date="2019-11" db="EMBL/GenBank/DDBJ databases">
        <title>Comparative genomics of hydrocarbon-degrading Desulfosarcina strains.</title>
        <authorList>
            <person name="Watanabe M."/>
            <person name="Kojima H."/>
            <person name="Fukui M."/>
        </authorList>
    </citation>
    <scope>NUCLEOTIDE SEQUENCE [LARGE SCALE GENOMIC DNA]</scope>
    <source>
        <strain evidence="2">oXyS1</strain>
    </source>
</reference>
<gene>
    <name evidence="1" type="ORF">DSCOOX_35920</name>
</gene>
<keyword evidence="2" id="KW-1185">Reference proteome</keyword>
<dbReference type="Proteomes" id="UP000422108">
    <property type="component" value="Chromosome"/>
</dbReference>
<accession>A0A5K8ACM6</accession>
<organism evidence="1 2">
    <name type="scientific">Desulfosarcina ovata subsp. ovata</name>
    <dbReference type="NCBI Taxonomy" id="2752305"/>
    <lineage>
        <taxon>Bacteria</taxon>
        <taxon>Pseudomonadati</taxon>
        <taxon>Thermodesulfobacteriota</taxon>
        <taxon>Desulfobacteria</taxon>
        <taxon>Desulfobacterales</taxon>
        <taxon>Desulfosarcinaceae</taxon>
        <taxon>Desulfosarcina</taxon>
    </lineage>
</organism>
<evidence type="ECO:0000313" key="2">
    <source>
        <dbReference type="Proteomes" id="UP000422108"/>
    </source>
</evidence>
<protein>
    <submittedName>
        <fullName evidence="1">Uncharacterized protein</fullName>
    </submittedName>
</protein>